<dbReference type="PROSITE" id="PS50887">
    <property type="entry name" value="GGDEF"/>
    <property type="match status" value="1"/>
</dbReference>
<organism evidence="5 6">
    <name type="scientific">Pseudoalteromonas neustonica</name>
    <dbReference type="NCBI Taxonomy" id="1840331"/>
    <lineage>
        <taxon>Bacteria</taxon>
        <taxon>Pseudomonadati</taxon>
        <taxon>Pseudomonadota</taxon>
        <taxon>Gammaproteobacteria</taxon>
        <taxon>Alteromonadales</taxon>
        <taxon>Pseudoalteromonadaceae</taxon>
        <taxon>Pseudoalteromonas</taxon>
    </lineage>
</organism>
<dbReference type="EMBL" id="VNFF01000006">
    <property type="protein sequence ID" value="TVU84143.1"/>
    <property type="molecule type" value="Genomic_DNA"/>
</dbReference>
<dbReference type="Pfam" id="PF20966">
    <property type="entry name" value="MASE6"/>
    <property type="match status" value="1"/>
</dbReference>
<comment type="caution">
    <text evidence="5">The sequence shown here is derived from an EMBL/GenBank/DDBJ whole genome shotgun (WGS) entry which is preliminary data.</text>
</comment>
<dbReference type="Gene3D" id="3.30.70.270">
    <property type="match status" value="1"/>
</dbReference>
<protein>
    <recommendedName>
        <fullName evidence="1">diguanylate cyclase</fullName>
        <ecNumber evidence="1">2.7.7.65</ecNumber>
    </recommendedName>
</protein>
<dbReference type="InterPro" id="IPR000160">
    <property type="entry name" value="GGDEF_dom"/>
</dbReference>
<dbReference type="InterPro" id="IPR050469">
    <property type="entry name" value="Diguanylate_Cyclase"/>
</dbReference>
<keyword evidence="6" id="KW-1185">Reference proteome</keyword>
<proteinExistence type="predicted"/>
<reference evidence="5 6" key="1">
    <citation type="submission" date="2019-07" db="EMBL/GenBank/DDBJ databases">
        <title>Diversity of Bacteria from Kongsfjorden, Arctic.</title>
        <authorList>
            <person name="Yu Y."/>
        </authorList>
    </citation>
    <scope>NUCLEOTIDE SEQUENCE [LARGE SCALE GENOMIC DNA]</scope>
    <source>
        <strain evidence="5 6">SM1927</strain>
    </source>
</reference>
<dbReference type="SUPFAM" id="SSF55073">
    <property type="entry name" value="Nucleotide cyclase"/>
    <property type="match status" value="1"/>
</dbReference>
<dbReference type="SMART" id="SM00267">
    <property type="entry name" value="GGDEF"/>
    <property type="match status" value="1"/>
</dbReference>
<dbReference type="Pfam" id="PF00990">
    <property type="entry name" value="GGDEF"/>
    <property type="match status" value="1"/>
</dbReference>
<dbReference type="Proteomes" id="UP000317938">
    <property type="component" value="Unassembled WGS sequence"/>
</dbReference>
<evidence type="ECO:0000313" key="6">
    <source>
        <dbReference type="Proteomes" id="UP000317938"/>
    </source>
</evidence>
<dbReference type="RefSeq" id="WP_145235594.1">
    <property type="nucleotide sequence ID" value="NZ_VNFF01000006.1"/>
</dbReference>
<dbReference type="InterPro" id="IPR048435">
    <property type="entry name" value="MASE6"/>
</dbReference>
<evidence type="ECO:0000256" key="3">
    <source>
        <dbReference type="SAM" id="Phobius"/>
    </source>
</evidence>
<feature type="domain" description="GGDEF" evidence="4">
    <location>
        <begin position="230"/>
        <end position="363"/>
    </location>
</feature>
<dbReference type="PANTHER" id="PTHR45138">
    <property type="entry name" value="REGULATORY COMPONENTS OF SENSORY TRANSDUCTION SYSTEM"/>
    <property type="match status" value="1"/>
</dbReference>
<gene>
    <name evidence="5" type="ORF">FQP85_07160</name>
</gene>
<name>A0ABY3FEW6_9GAMM</name>
<keyword evidence="3" id="KW-0812">Transmembrane</keyword>
<accession>A0ABY3FEW6</accession>
<dbReference type="NCBIfam" id="TIGR00254">
    <property type="entry name" value="GGDEF"/>
    <property type="match status" value="1"/>
</dbReference>
<dbReference type="CDD" id="cd01949">
    <property type="entry name" value="GGDEF"/>
    <property type="match status" value="1"/>
</dbReference>
<keyword evidence="3" id="KW-0472">Membrane</keyword>
<evidence type="ECO:0000256" key="2">
    <source>
        <dbReference type="ARBA" id="ARBA00034247"/>
    </source>
</evidence>
<dbReference type="InterPro" id="IPR029787">
    <property type="entry name" value="Nucleotide_cyclase"/>
</dbReference>
<evidence type="ECO:0000256" key="1">
    <source>
        <dbReference type="ARBA" id="ARBA00012528"/>
    </source>
</evidence>
<dbReference type="InterPro" id="IPR043128">
    <property type="entry name" value="Rev_trsase/Diguanyl_cyclase"/>
</dbReference>
<keyword evidence="3" id="KW-1133">Transmembrane helix</keyword>
<evidence type="ECO:0000313" key="5">
    <source>
        <dbReference type="EMBL" id="TVU84143.1"/>
    </source>
</evidence>
<feature type="transmembrane region" description="Helical" evidence="3">
    <location>
        <begin position="30"/>
        <end position="52"/>
    </location>
</feature>
<evidence type="ECO:0000259" key="4">
    <source>
        <dbReference type="PROSITE" id="PS50887"/>
    </source>
</evidence>
<feature type="transmembrane region" description="Helical" evidence="3">
    <location>
        <begin position="58"/>
        <end position="78"/>
    </location>
</feature>
<sequence>MTPESPESQPSWLNLVNIDSVYSAEKQRRAFTFFTMIFIAVVLITTLVTVNYSVYAKLLTIMLVLSDLTFFICAVYFLRTGRLTGVAILVLSVICVLCLALVYTGGKENTALYWLMFYPVVSFSTLGLRVGFLAVSSLLALTCLFLYGPDIGQVMYGNAEKVRFTASFILVFLFAFIGEYFRNKSHLEIARITLLQKQDAYTDQLTGLANRRFISSHFLPFAKLNSEQYLPFTVLLIDLDLFKNINDNFGHDFGDQALIEFSRMLETQLRSSDIKVRYGGEEFMVILPKTVITDAYAVADKFREYVAAQVIVFNEHQSTSVTCSIGAAQVSHIETFNQTVKLADEYLYQAKRLGRNNVVSSEQQQANNEQ</sequence>
<dbReference type="EC" id="2.7.7.65" evidence="1"/>
<comment type="catalytic activity">
    <reaction evidence="2">
        <text>2 GTP = 3',3'-c-di-GMP + 2 diphosphate</text>
        <dbReference type="Rhea" id="RHEA:24898"/>
        <dbReference type="ChEBI" id="CHEBI:33019"/>
        <dbReference type="ChEBI" id="CHEBI:37565"/>
        <dbReference type="ChEBI" id="CHEBI:58805"/>
        <dbReference type="EC" id="2.7.7.65"/>
    </reaction>
</comment>
<feature type="transmembrane region" description="Helical" evidence="3">
    <location>
        <begin position="162"/>
        <end position="181"/>
    </location>
</feature>
<dbReference type="PANTHER" id="PTHR45138:SF9">
    <property type="entry name" value="DIGUANYLATE CYCLASE DGCM-RELATED"/>
    <property type="match status" value="1"/>
</dbReference>
<feature type="transmembrane region" description="Helical" evidence="3">
    <location>
        <begin position="85"/>
        <end position="105"/>
    </location>
</feature>